<feature type="transmembrane region" description="Helical" evidence="9">
    <location>
        <begin position="409"/>
        <end position="432"/>
    </location>
</feature>
<dbReference type="RefSeq" id="XP_012333931.1">
    <property type="nucleotide sequence ID" value="XM_012478508.1"/>
</dbReference>
<dbReference type="OrthoDB" id="270584at2759"/>
<dbReference type="AlphaFoldDB" id="A0A0D9QTX6"/>
<evidence type="ECO:0000313" key="10">
    <source>
        <dbReference type="EMBL" id="KJP89421.1"/>
    </source>
</evidence>
<dbReference type="EMBL" id="KQ001651">
    <property type="protein sequence ID" value="KJP89421.1"/>
    <property type="molecule type" value="Genomic_DNA"/>
</dbReference>
<dbReference type="OMA" id="CFYNIYK"/>
<keyword evidence="3 6" id="KW-0812">Transmembrane</keyword>
<keyword evidence="11" id="KW-1185">Reference proteome</keyword>
<evidence type="ECO:0000256" key="3">
    <source>
        <dbReference type="ARBA" id="ARBA00022692"/>
    </source>
</evidence>
<evidence type="ECO:0000256" key="9">
    <source>
        <dbReference type="SAM" id="Phobius"/>
    </source>
</evidence>
<dbReference type="GeneID" id="24266178"/>
<evidence type="ECO:0000256" key="6">
    <source>
        <dbReference type="PROSITE-ProRule" id="PRU00282"/>
    </source>
</evidence>
<name>A0A0D9QTX6_PLAFR</name>
<keyword evidence="9" id="KW-1133">Transmembrane helix</keyword>
<accession>A0A0D9QTX6</accession>
<evidence type="ECO:0000256" key="5">
    <source>
        <dbReference type="ARBA" id="ARBA00023136"/>
    </source>
</evidence>
<dbReference type="Pfam" id="PF00153">
    <property type="entry name" value="Mito_carr"/>
    <property type="match status" value="3"/>
</dbReference>
<dbReference type="Proteomes" id="UP000054561">
    <property type="component" value="Unassembled WGS sequence"/>
</dbReference>
<dbReference type="GO" id="GO:0016020">
    <property type="term" value="C:membrane"/>
    <property type="evidence" value="ECO:0007669"/>
    <property type="project" value="UniProtKB-SubCell"/>
</dbReference>
<feature type="region of interest" description="Disordered" evidence="8">
    <location>
        <begin position="312"/>
        <end position="355"/>
    </location>
</feature>
<feature type="transmembrane region" description="Helical" evidence="9">
    <location>
        <begin position="210"/>
        <end position="231"/>
    </location>
</feature>
<sequence length="508" mass="58197">MGKKEKTMQEKADEMSESKNDEELHSDPRQQHGVIRETNPHSANTIWRNSPLRKGNTYYGQHGARANVEDTHISNVNPSRNDGTSKYNIFIDKKGAINSILSSTFAGIMSRTITAPLDRVKYIMQVTNNLPISEIFKIIKKDGMVCGFFRGNCVNIVKIIPELSIKMYSYEFLKVNVYNYYRGDGGDREGQAGTTPVDYVKDQENLDIPFFIRFIIGSSSGVIAALFIYPLEIVKTRLIVSNKNDHNGIIKCFYNIYKNEQFRNFYNGLSMHIYGVILFSGCNMSIYDYSKYLFFTLYKDYIHSTHCMPRGNDSGEDSAAEGRDSKTALSQTTRSAGSDGGSGNRDSSDSRSSGGGETFIQYHLLKGMSHFRNKFTHWNSPFYEHQRENRMNKSECAYCNYRVKNVNCLSFLFFGITSSFIAQIVSYPFLVLRTRMQTLNNEITTNYLNNERKNIKSCSFILYNIRVYGFRSLYRGIYVNLLRTIPATSITWFAYEYAMRKLQGGVKL</sequence>
<dbReference type="InterPro" id="IPR002067">
    <property type="entry name" value="MCP"/>
</dbReference>
<evidence type="ECO:0000256" key="1">
    <source>
        <dbReference type="ARBA" id="ARBA00004141"/>
    </source>
</evidence>
<dbReference type="PRINTS" id="PR00926">
    <property type="entry name" value="MITOCARRIER"/>
</dbReference>
<evidence type="ECO:0000256" key="7">
    <source>
        <dbReference type="RuleBase" id="RU000488"/>
    </source>
</evidence>
<organism evidence="10 11">
    <name type="scientific">Plasmodium fragile</name>
    <dbReference type="NCBI Taxonomy" id="5857"/>
    <lineage>
        <taxon>Eukaryota</taxon>
        <taxon>Sar</taxon>
        <taxon>Alveolata</taxon>
        <taxon>Apicomplexa</taxon>
        <taxon>Aconoidasida</taxon>
        <taxon>Haemosporida</taxon>
        <taxon>Plasmodiidae</taxon>
        <taxon>Plasmodium</taxon>
        <taxon>Plasmodium (Plasmodium)</taxon>
    </lineage>
</organism>
<evidence type="ECO:0000313" key="11">
    <source>
        <dbReference type="Proteomes" id="UP000054561"/>
    </source>
</evidence>
<evidence type="ECO:0000256" key="8">
    <source>
        <dbReference type="SAM" id="MobiDB-lite"/>
    </source>
</evidence>
<dbReference type="VEuPathDB" id="PlasmoDB:AK88_00864"/>
<evidence type="ECO:0000256" key="2">
    <source>
        <dbReference type="ARBA" id="ARBA00022448"/>
    </source>
</evidence>
<dbReference type="PANTHER" id="PTHR24089">
    <property type="entry name" value="SOLUTE CARRIER FAMILY 25"/>
    <property type="match status" value="1"/>
</dbReference>
<keyword evidence="5 6" id="KW-0472">Membrane</keyword>
<proteinExistence type="inferred from homology"/>
<feature type="region of interest" description="Disordered" evidence="8">
    <location>
        <begin position="1"/>
        <end position="33"/>
    </location>
</feature>
<comment type="subcellular location">
    <subcellularLocation>
        <location evidence="1">Membrane</location>
        <topology evidence="1">Multi-pass membrane protein</topology>
    </subcellularLocation>
</comment>
<feature type="repeat" description="Solcar" evidence="6">
    <location>
        <begin position="406"/>
        <end position="501"/>
    </location>
</feature>
<gene>
    <name evidence="10" type="ORF">AK88_00864</name>
</gene>
<feature type="repeat" description="Solcar" evidence="6">
    <location>
        <begin position="208"/>
        <end position="293"/>
    </location>
</feature>
<dbReference type="Gene3D" id="1.50.40.10">
    <property type="entry name" value="Mitochondrial carrier domain"/>
    <property type="match status" value="1"/>
</dbReference>
<dbReference type="PROSITE" id="PS50920">
    <property type="entry name" value="SOLCAR"/>
    <property type="match status" value="3"/>
</dbReference>
<keyword evidence="4" id="KW-0677">Repeat</keyword>
<evidence type="ECO:0000256" key="4">
    <source>
        <dbReference type="ARBA" id="ARBA00022737"/>
    </source>
</evidence>
<keyword evidence="2 7" id="KW-0813">Transport</keyword>
<dbReference type="SUPFAM" id="SSF103506">
    <property type="entry name" value="Mitochondrial carrier"/>
    <property type="match status" value="1"/>
</dbReference>
<feature type="repeat" description="Solcar" evidence="6">
    <location>
        <begin position="94"/>
        <end position="176"/>
    </location>
</feature>
<protein>
    <submittedName>
        <fullName evidence="10">Uncharacterized protein</fullName>
    </submittedName>
</protein>
<dbReference type="InterPro" id="IPR018108">
    <property type="entry name" value="MCP_transmembrane"/>
</dbReference>
<reference evidence="10 11" key="1">
    <citation type="submission" date="2014-03" db="EMBL/GenBank/DDBJ databases">
        <title>The Genome Sequence of Plasmodium fragile nilgiri.</title>
        <authorList>
            <consortium name="The Broad Institute Genomics Platform"/>
            <consortium name="The Broad Institute Genome Sequencing Center for Infectious Disease"/>
            <person name="Neafsey D."/>
            <person name="Duraisingh M."/>
            <person name="Young S.K."/>
            <person name="Zeng Q."/>
            <person name="Gargeya S."/>
            <person name="Abouelleil A."/>
            <person name="Alvarado L."/>
            <person name="Chapman S.B."/>
            <person name="Gainer-Dewar J."/>
            <person name="Goldberg J."/>
            <person name="Griggs A."/>
            <person name="Gujja S."/>
            <person name="Hansen M."/>
            <person name="Howarth C."/>
            <person name="Imamovic A."/>
            <person name="Larimer J."/>
            <person name="Pearson M."/>
            <person name="Poon T.W."/>
            <person name="Priest M."/>
            <person name="Roberts A."/>
            <person name="Saif S."/>
            <person name="Shea T."/>
            <person name="Sykes S."/>
            <person name="Wortman J."/>
            <person name="Nusbaum C."/>
            <person name="Birren B."/>
        </authorList>
    </citation>
    <scope>NUCLEOTIDE SEQUENCE [LARGE SCALE GENOMIC DNA]</scope>
    <source>
        <strain evidence="11">nilgiri</strain>
    </source>
</reference>
<dbReference type="InterPro" id="IPR023395">
    <property type="entry name" value="MCP_dom_sf"/>
</dbReference>
<dbReference type="GO" id="GO:0055085">
    <property type="term" value="P:transmembrane transport"/>
    <property type="evidence" value="ECO:0007669"/>
    <property type="project" value="InterPro"/>
</dbReference>
<comment type="similarity">
    <text evidence="7">Belongs to the mitochondrial carrier (TC 2.A.29) family.</text>
</comment>